<reference evidence="1" key="1">
    <citation type="submission" date="2020-05" db="EMBL/GenBank/DDBJ databases">
        <title>WGS assembly of Panicum virgatum.</title>
        <authorList>
            <person name="Lovell J.T."/>
            <person name="Jenkins J."/>
            <person name="Shu S."/>
            <person name="Juenger T.E."/>
            <person name="Schmutz J."/>
        </authorList>
    </citation>
    <scope>NUCLEOTIDE SEQUENCE</scope>
    <source>
        <strain evidence="1">AP13</strain>
    </source>
</reference>
<dbReference type="EMBL" id="CM029046">
    <property type="protein sequence ID" value="KAG2591093.1"/>
    <property type="molecule type" value="Genomic_DNA"/>
</dbReference>
<keyword evidence="2" id="KW-1185">Reference proteome</keyword>
<name>A0A8T0S2T0_PANVG</name>
<accession>A0A8T0S2T0</accession>
<comment type="caution">
    <text evidence="1">The sequence shown here is derived from an EMBL/GenBank/DDBJ whole genome shotgun (WGS) entry which is preliminary data.</text>
</comment>
<proteinExistence type="predicted"/>
<dbReference type="Proteomes" id="UP000823388">
    <property type="component" value="Chromosome 5N"/>
</dbReference>
<sequence>MCDPHATVAKVLATRPLNLSFGRVLVDNKLVEWLNLGPVRDIVKAAGAKVCSGTVDRDSNGDADKAVQEKLRNITERCVALTYDVMRRLPRAERRRFENIFWNVHHAFAVVRSRATEGCCTLQMVLVIAEKLDVLRKLVSSACGVPLPVDMEDSKLIIPFNVAVFPEDGMLVVFAMIDNLFDTIKSDIDHMISAMQ</sequence>
<organism evidence="1 2">
    <name type="scientific">Panicum virgatum</name>
    <name type="common">Blackwell switchgrass</name>
    <dbReference type="NCBI Taxonomy" id="38727"/>
    <lineage>
        <taxon>Eukaryota</taxon>
        <taxon>Viridiplantae</taxon>
        <taxon>Streptophyta</taxon>
        <taxon>Embryophyta</taxon>
        <taxon>Tracheophyta</taxon>
        <taxon>Spermatophyta</taxon>
        <taxon>Magnoliopsida</taxon>
        <taxon>Liliopsida</taxon>
        <taxon>Poales</taxon>
        <taxon>Poaceae</taxon>
        <taxon>PACMAD clade</taxon>
        <taxon>Panicoideae</taxon>
        <taxon>Panicodae</taxon>
        <taxon>Paniceae</taxon>
        <taxon>Panicinae</taxon>
        <taxon>Panicum</taxon>
        <taxon>Panicum sect. Hiantes</taxon>
    </lineage>
</organism>
<evidence type="ECO:0000313" key="1">
    <source>
        <dbReference type="EMBL" id="KAG2591093.1"/>
    </source>
</evidence>
<protein>
    <submittedName>
        <fullName evidence="1">Uncharacterized protein</fullName>
    </submittedName>
</protein>
<gene>
    <name evidence="1" type="ORF">PVAP13_5NG445240</name>
</gene>
<dbReference type="AlphaFoldDB" id="A0A8T0S2T0"/>
<evidence type="ECO:0000313" key="2">
    <source>
        <dbReference type="Proteomes" id="UP000823388"/>
    </source>
</evidence>